<proteinExistence type="predicted"/>
<name>A0A6L2ZUQ5_9LACT</name>
<organism evidence="2 5">
    <name type="scientific">Lactococcus garvieae</name>
    <dbReference type="NCBI Taxonomy" id="1363"/>
    <lineage>
        <taxon>Bacteria</taxon>
        <taxon>Bacillati</taxon>
        <taxon>Bacillota</taxon>
        <taxon>Bacilli</taxon>
        <taxon>Lactobacillales</taxon>
        <taxon>Streptococcaceae</taxon>
        <taxon>Lactococcus</taxon>
    </lineage>
</organism>
<dbReference type="EMBL" id="CP118627">
    <property type="protein sequence ID" value="WEA14176.1"/>
    <property type="molecule type" value="Genomic_DNA"/>
</dbReference>
<dbReference type="Pfam" id="PF02620">
    <property type="entry name" value="YceD"/>
    <property type="match status" value="1"/>
</dbReference>
<dbReference type="Proteomes" id="UP001164042">
    <property type="component" value="Chromosome"/>
</dbReference>
<dbReference type="AlphaFoldDB" id="A0A6L2ZUQ5"/>
<dbReference type="Proteomes" id="UP001217324">
    <property type="component" value="Chromosome"/>
</dbReference>
<dbReference type="Proteomes" id="UP000504756">
    <property type="component" value="Unassembled WGS sequence"/>
</dbReference>
<evidence type="ECO:0000313" key="4">
    <source>
        <dbReference type="EMBL" id="WEA14176.1"/>
    </source>
</evidence>
<dbReference type="EMBL" id="BLXU01000003">
    <property type="protein sequence ID" value="GFO51385.1"/>
    <property type="molecule type" value="Genomic_DNA"/>
</dbReference>
<evidence type="ECO:0000256" key="1">
    <source>
        <dbReference type="SAM" id="MobiDB-lite"/>
    </source>
</evidence>
<reference evidence="4" key="3">
    <citation type="submission" date="2023-02" db="EMBL/GenBank/DDBJ databases">
        <title>Comparative genomics and fermentation flavor characterization of five lactic acid bacteria reveal flavor biosynthesis metabolic pathways in fermented muskmelon puree.</title>
        <authorList>
            <person name="Yuan L."/>
            <person name="Li M."/>
            <person name="Xu X."/>
            <person name="Lao F."/>
            <person name="Wu J."/>
        </authorList>
    </citation>
    <scope>NUCLEOTIDE SEQUENCE</scope>
    <source>
        <strain evidence="4">Pa-2</strain>
    </source>
</reference>
<feature type="compositionally biased region" description="Basic and acidic residues" evidence="1">
    <location>
        <begin position="154"/>
        <end position="168"/>
    </location>
</feature>
<evidence type="ECO:0000313" key="3">
    <source>
        <dbReference type="EMBL" id="UYT10920.1"/>
    </source>
</evidence>
<feature type="region of interest" description="Disordered" evidence="1">
    <location>
        <begin position="152"/>
        <end position="183"/>
    </location>
</feature>
<evidence type="ECO:0000313" key="2">
    <source>
        <dbReference type="EMBL" id="GFO51385.1"/>
    </source>
</evidence>
<evidence type="ECO:0000313" key="5">
    <source>
        <dbReference type="Proteomes" id="UP000504756"/>
    </source>
</evidence>
<accession>A0A6L2ZUQ5</accession>
<reference evidence="2 5" key="1">
    <citation type="submission" date="2020-06" db="EMBL/GenBank/DDBJ databases">
        <title>Draft genome sequence of Lactic acid bacteria from Okinawan-style tofu.</title>
        <authorList>
            <person name="Takara I."/>
            <person name="Ikematsu S."/>
        </authorList>
    </citation>
    <scope>NUCLEOTIDE SEQUENCE [LARGE SCALE GENOMIC DNA]</scope>
    <source>
        <strain evidence="2">Lg38</strain>
        <strain evidence="5">lg38</strain>
    </source>
</reference>
<dbReference type="RefSeq" id="WP_165705968.1">
    <property type="nucleotide sequence ID" value="NZ_BLXU01000003.1"/>
</dbReference>
<dbReference type="EMBL" id="CP109635">
    <property type="protein sequence ID" value="UYT10920.1"/>
    <property type="molecule type" value="Genomic_DNA"/>
</dbReference>
<sequence length="183" mass="20817">MKWSILEVSKKKRIKFEEELDLTQELKQRSEEILDAKPVKVQGQIAYDDGIYYLDYTLEVDLTLPSSRSLKPVEYLMAIAVNEAFTTDEFLKKNEDLLDSDMIFTLEADWISLSESVADNILLEIPLQILAEDEKAGAASLPSGKNWSVLSEADYQKQKEEEADKENKSPFAGLADLFSEEKN</sequence>
<protein>
    <submittedName>
        <fullName evidence="3">YceD family protein</fullName>
    </submittedName>
</protein>
<dbReference type="InterPro" id="IPR003772">
    <property type="entry name" value="YceD"/>
</dbReference>
<reference evidence="3" key="2">
    <citation type="submission" date="2022-10" db="EMBL/GenBank/DDBJ databases">
        <title>Genome assembly of Lactococcus garvieae isolates from cricket gut.</title>
        <authorList>
            <person name="Luecke A.R."/>
            <person name="Brown A.M.V."/>
            <person name="Wakeman C.A."/>
        </authorList>
    </citation>
    <scope>NUCLEOTIDE SEQUENCE</scope>
    <source>
        <strain evidence="3">Alexii-11_2</strain>
    </source>
</reference>
<gene>
    <name evidence="2" type="primary">yqdA</name>
    <name evidence="2" type="ORF">ikelab_06600</name>
    <name evidence="3" type="ORF">OF801_02975</name>
    <name evidence="4" type="ORF">PWF74_01425</name>
</gene>